<reference evidence="1 2" key="1">
    <citation type="submission" date="2013-11" db="EMBL/GenBank/DDBJ databases">
        <title>Metagenomic analysis of a methanogenic consortium involved in long chain n-alkane degradation.</title>
        <authorList>
            <person name="Davidova I.A."/>
            <person name="Callaghan A.V."/>
            <person name="Wawrik B."/>
            <person name="Pruitt S."/>
            <person name="Marks C."/>
            <person name="Duncan K.E."/>
            <person name="Suflita J.M."/>
        </authorList>
    </citation>
    <scope>NUCLEOTIDE SEQUENCE [LARGE SCALE GENOMIC DNA]</scope>
    <source>
        <strain evidence="1 2">SPR</strain>
    </source>
</reference>
<dbReference type="RefSeq" id="WP_197282269.1">
    <property type="nucleotide sequence ID" value="NZ_AZAC01000078.1"/>
</dbReference>
<evidence type="ECO:0000313" key="1">
    <source>
        <dbReference type="EMBL" id="KIX11042.1"/>
    </source>
</evidence>
<gene>
    <name evidence="1" type="ORF">X474_27515</name>
</gene>
<protein>
    <submittedName>
        <fullName evidence="1">Uncharacterized protein</fullName>
    </submittedName>
</protein>
<comment type="caution">
    <text evidence="1">The sequence shown here is derived from an EMBL/GenBank/DDBJ whole genome shotgun (WGS) entry which is preliminary data.</text>
</comment>
<dbReference type="EMBL" id="AZAC01000078">
    <property type="protein sequence ID" value="KIX11042.1"/>
    <property type="molecule type" value="Genomic_DNA"/>
</dbReference>
<keyword evidence="2" id="KW-1185">Reference proteome</keyword>
<dbReference type="STRING" id="1429043.X474_27515"/>
<dbReference type="Proteomes" id="UP000032233">
    <property type="component" value="Unassembled WGS sequence"/>
</dbReference>
<dbReference type="InParanoid" id="A0A0D2G7Z0"/>
<evidence type="ECO:0000313" key="2">
    <source>
        <dbReference type="Proteomes" id="UP000032233"/>
    </source>
</evidence>
<dbReference type="AlphaFoldDB" id="A0A0D2G7Z0"/>
<sequence length="55" mass="5969">MAKATETSWNYVWVTDKAGNQFVCPVNALKNPKDVSEAELKDCLDDAKAGLPLGD</sequence>
<accession>A0A0D2G7Z0</accession>
<organism evidence="1 2">
    <name type="scientific">Dethiosulfatarculus sandiegensis</name>
    <dbReference type="NCBI Taxonomy" id="1429043"/>
    <lineage>
        <taxon>Bacteria</taxon>
        <taxon>Pseudomonadati</taxon>
        <taxon>Thermodesulfobacteriota</taxon>
        <taxon>Desulfarculia</taxon>
        <taxon>Desulfarculales</taxon>
        <taxon>Desulfarculaceae</taxon>
        <taxon>Dethiosulfatarculus</taxon>
    </lineage>
</organism>
<name>A0A0D2G7Z0_9BACT</name>
<proteinExistence type="predicted"/>